<dbReference type="InterPro" id="IPR003593">
    <property type="entry name" value="AAA+_ATPase"/>
</dbReference>
<sequence>MAITLRNITIEASGSCLSIPHWRLDTDQQCFIYSTYRSVGSLLAAAIDGKMALKDGTIEGLPERVALVSHAEQQGLLEQEIANDDSDYLDKTDPGRCVRTLVAEHCGSERECEQLLQQLDLLGLEDRGFRQLSSGEIQRLMLARALAAKPRLLILDDPFAGLDQSHQLDLARLLDRLAEKIQLILISARDEHLPNCLTHVAMFERKQDNVLKLCDPVTIAHYKTHPVRQQLIALSMQQSGEILAQIRLQGSPSYLGNVRVRLRNGRVAYHNKVIFEGVNWQVDAGQHWQIRGPNGCGKSTLLALILGDHPQCYANDLQVLGYQRGSGETVWDIKRQIGVVSSALHLQYRVSCSALNVLLSGFFDTIGLYDKPSKRQIALAKEWLALLEMAELADTGFRQLNFGQQRLLLIGRALIKQPALLILDEPYHGLDLLSHRLIYKVLDMITREYLAQVLYVSHYEEDSLPAIQHFVDFVPQQGGVFEVRIESKALKG</sequence>
<dbReference type="SUPFAM" id="SSF52540">
    <property type="entry name" value="P-loop containing nucleoside triphosphate hydrolases"/>
    <property type="match status" value="2"/>
</dbReference>
<dbReference type="PANTHER" id="PTHR43553:SF3">
    <property type="entry name" value="ABC TRANSPORTER ATP-BINDING PROTEIN MODF"/>
    <property type="match status" value="1"/>
</dbReference>
<dbReference type="EMBL" id="BAABJZ010000070">
    <property type="protein sequence ID" value="GAA4887275.1"/>
    <property type="molecule type" value="Genomic_DNA"/>
</dbReference>
<keyword evidence="2" id="KW-0547">Nucleotide-binding</keyword>
<feature type="domain" description="ABC transporter" evidence="4">
    <location>
        <begin position="260"/>
        <end position="486"/>
    </location>
</feature>
<keyword evidence="6" id="KW-1185">Reference proteome</keyword>
<keyword evidence="1" id="KW-0813">Transport</keyword>
<evidence type="ECO:0000256" key="1">
    <source>
        <dbReference type="ARBA" id="ARBA00022448"/>
    </source>
</evidence>
<dbReference type="PANTHER" id="PTHR43553">
    <property type="entry name" value="HEAVY METAL TRANSPORTER"/>
    <property type="match status" value="1"/>
</dbReference>
<evidence type="ECO:0000259" key="4">
    <source>
        <dbReference type="PROSITE" id="PS50893"/>
    </source>
</evidence>
<dbReference type="InterPro" id="IPR050095">
    <property type="entry name" value="ECF_ABC_transporter_ATP-bd"/>
</dbReference>
<dbReference type="InterPro" id="IPR017871">
    <property type="entry name" value="ABC_transporter-like_CS"/>
</dbReference>
<evidence type="ECO:0000313" key="5">
    <source>
        <dbReference type="EMBL" id="GAA4887275.1"/>
    </source>
</evidence>
<name>A0ABP9EWX6_9GAMM</name>
<dbReference type="InterPro" id="IPR027417">
    <property type="entry name" value="P-loop_NTPase"/>
</dbReference>
<feature type="domain" description="ABC transporter" evidence="4">
    <location>
        <begin position="3"/>
        <end position="232"/>
    </location>
</feature>
<reference evidence="6" key="1">
    <citation type="journal article" date="2019" name="Int. J. Syst. Evol. Microbiol.">
        <title>The Global Catalogue of Microorganisms (GCM) 10K type strain sequencing project: providing services to taxonomists for standard genome sequencing and annotation.</title>
        <authorList>
            <consortium name="The Broad Institute Genomics Platform"/>
            <consortium name="The Broad Institute Genome Sequencing Center for Infectious Disease"/>
            <person name="Wu L."/>
            <person name="Ma J."/>
        </authorList>
    </citation>
    <scope>NUCLEOTIDE SEQUENCE [LARGE SCALE GENOMIC DNA]</scope>
    <source>
        <strain evidence="6">JCM 18401</strain>
    </source>
</reference>
<dbReference type="Proteomes" id="UP001499988">
    <property type="component" value="Unassembled WGS sequence"/>
</dbReference>
<dbReference type="InterPro" id="IPR003439">
    <property type="entry name" value="ABC_transporter-like_ATP-bd"/>
</dbReference>
<dbReference type="PROSITE" id="PS50893">
    <property type="entry name" value="ABC_TRANSPORTER_2"/>
    <property type="match status" value="2"/>
</dbReference>
<evidence type="ECO:0000313" key="6">
    <source>
        <dbReference type="Proteomes" id="UP001499988"/>
    </source>
</evidence>
<dbReference type="SMART" id="SM00382">
    <property type="entry name" value="AAA"/>
    <property type="match status" value="2"/>
</dbReference>
<keyword evidence="3 5" id="KW-0067">ATP-binding</keyword>
<evidence type="ECO:0000256" key="3">
    <source>
        <dbReference type="ARBA" id="ARBA00022840"/>
    </source>
</evidence>
<dbReference type="Gene3D" id="3.40.50.300">
    <property type="entry name" value="P-loop containing nucleotide triphosphate hydrolases"/>
    <property type="match status" value="2"/>
</dbReference>
<dbReference type="Pfam" id="PF00005">
    <property type="entry name" value="ABC_tran"/>
    <property type="match status" value="2"/>
</dbReference>
<evidence type="ECO:0000256" key="2">
    <source>
        <dbReference type="ARBA" id="ARBA00022741"/>
    </source>
</evidence>
<proteinExistence type="predicted"/>
<dbReference type="RefSeq" id="WP_345335326.1">
    <property type="nucleotide sequence ID" value="NZ_BAABJZ010000070.1"/>
</dbReference>
<dbReference type="PROSITE" id="PS00211">
    <property type="entry name" value="ABC_TRANSPORTER_1"/>
    <property type="match status" value="1"/>
</dbReference>
<organism evidence="5 6">
    <name type="scientific">Ferrimonas pelagia</name>
    <dbReference type="NCBI Taxonomy" id="1177826"/>
    <lineage>
        <taxon>Bacteria</taxon>
        <taxon>Pseudomonadati</taxon>
        <taxon>Pseudomonadota</taxon>
        <taxon>Gammaproteobacteria</taxon>
        <taxon>Alteromonadales</taxon>
        <taxon>Ferrimonadaceae</taxon>
        <taxon>Ferrimonas</taxon>
    </lineage>
</organism>
<protein>
    <submittedName>
        <fullName evidence="5">ATP-binding cassette domain-containing protein</fullName>
    </submittedName>
</protein>
<dbReference type="GO" id="GO:0005524">
    <property type="term" value="F:ATP binding"/>
    <property type="evidence" value="ECO:0007669"/>
    <property type="project" value="UniProtKB-KW"/>
</dbReference>
<accession>A0ABP9EWX6</accession>
<gene>
    <name evidence="5" type="ORF">GCM10023333_20890</name>
</gene>
<comment type="caution">
    <text evidence="5">The sequence shown here is derived from an EMBL/GenBank/DDBJ whole genome shotgun (WGS) entry which is preliminary data.</text>
</comment>